<dbReference type="PROSITE" id="PS50222">
    <property type="entry name" value="EF_HAND_2"/>
    <property type="match status" value="2"/>
</dbReference>
<dbReference type="AlphaFoldDB" id="A0AAD8YJW7"/>
<protein>
    <recommendedName>
        <fullName evidence="2">EF-hand domain-containing protein</fullName>
    </recommendedName>
</protein>
<dbReference type="Gene3D" id="1.10.238.10">
    <property type="entry name" value="EF-hand"/>
    <property type="match status" value="1"/>
</dbReference>
<dbReference type="Pfam" id="PF13202">
    <property type="entry name" value="EF-hand_5"/>
    <property type="match status" value="1"/>
</dbReference>
<dbReference type="GO" id="GO:0005509">
    <property type="term" value="F:calcium ion binding"/>
    <property type="evidence" value="ECO:0007669"/>
    <property type="project" value="InterPro"/>
</dbReference>
<evidence type="ECO:0000256" key="1">
    <source>
        <dbReference type="ARBA" id="ARBA00022837"/>
    </source>
</evidence>
<proteinExistence type="predicted"/>
<dbReference type="SUPFAM" id="SSF47473">
    <property type="entry name" value="EF-hand"/>
    <property type="match status" value="1"/>
</dbReference>
<name>A0AAD8YJW7_9STRA</name>
<comment type="caution">
    <text evidence="3">The sequence shown here is derived from an EMBL/GenBank/DDBJ whole genome shotgun (WGS) entry which is preliminary data.</text>
</comment>
<dbReference type="Proteomes" id="UP001224775">
    <property type="component" value="Unassembled WGS sequence"/>
</dbReference>
<dbReference type="EMBL" id="JATAAI010000002">
    <property type="protein sequence ID" value="KAK1747743.1"/>
    <property type="molecule type" value="Genomic_DNA"/>
</dbReference>
<keyword evidence="4" id="KW-1185">Reference proteome</keyword>
<evidence type="ECO:0000259" key="2">
    <source>
        <dbReference type="PROSITE" id="PS50222"/>
    </source>
</evidence>
<reference evidence="3" key="1">
    <citation type="submission" date="2023-06" db="EMBL/GenBank/DDBJ databases">
        <title>Survivors Of The Sea: Transcriptome response of Skeletonema marinoi to long-term dormancy.</title>
        <authorList>
            <person name="Pinder M.I.M."/>
            <person name="Kourtchenko O."/>
            <person name="Robertson E.K."/>
            <person name="Larsson T."/>
            <person name="Maumus F."/>
            <person name="Osuna-Cruz C.M."/>
            <person name="Vancaester E."/>
            <person name="Stenow R."/>
            <person name="Vandepoele K."/>
            <person name="Ploug H."/>
            <person name="Bruchert V."/>
            <person name="Godhe A."/>
            <person name="Topel M."/>
        </authorList>
    </citation>
    <scope>NUCLEOTIDE SEQUENCE</scope>
    <source>
        <strain evidence="3">R05AC</strain>
    </source>
</reference>
<evidence type="ECO:0000313" key="4">
    <source>
        <dbReference type="Proteomes" id="UP001224775"/>
    </source>
</evidence>
<feature type="domain" description="EF-hand" evidence="2">
    <location>
        <begin position="280"/>
        <end position="316"/>
    </location>
</feature>
<gene>
    <name evidence="3" type="ORF">QTG54_001706</name>
</gene>
<feature type="domain" description="EF-hand" evidence="2">
    <location>
        <begin position="359"/>
        <end position="394"/>
    </location>
</feature>
<dbReference type="InterPro" id="IPR018247">
    <property type="entry name" value="EF_Hand_1_Ca_BS"/>
</dbReference>
<organism evidence="3 4">
    <name type="scientific">Skeletonema marinoi</name>
    <dbReference type="NCBI Taxonomy" id="267567"/>
    <lineage>
        <taxon>Eukaryota</taxon>
        <taxon>Sar</taxon>
        <taxon>Stramenopiles</taxon>
        <taxon>Ochrophyta</taxon>
        <taxon>Bacillariophyta</taxon>
        <taxon>Coscinodiscophyceae</taxon>
        <taxon>Thalassiosirophycidae</taxon>
        <taxon>Thalassiosirales</taxon>
        <taxon>Skeletonemataceae</taxon>
        <taxon>Skeletonema</taxon>
        <taxon>Skeletonema marinoi-dohrnii complex</taxon>
    </lineage>
</organism>
<sequence length="515" mass="60570">MGVPASLHSIVTKCKSLATRRREAKEKEIRKLMKVIKKTMQVQNREVKGIGDIKFTVGAREMSAFKAENESRRARGDSYFVRVKKDVGSKNEKVDLWYKLVSNKEEFMTDIVLGSTQPRHKHFFFGEKEAYKPIMHPQMKGMSASDPNLCLWFKKEAKQLRHISDVQVSHSKEDEVNLQKRNYEMLPLCLSKFGCGYCKIWLLWTSTHLLRLTDCDHIQKELKEYTDFLAKTPDDPILQKMVSTANFRLKEAQLREEDHARDIPGDDLIYTKEFLALKPTELKRMRFIYKKCIDLDKDGKISVEEFASFLREPLSLCSFLRQIFALALGNFDTQSDSNKSPIFNLGSTLKAVSVFCMLSSADVLKFIFSCYDTKGYGFIDRVAFYDLLELFHPRHQDDRVHSALKEIELPADGTLQFARFEDISRRFPHLLYPAFRVQEKLRQKFFGVRWWKRKLELYGIASQRVERDKKRENEIESMERKQRYEMAEALHNEGREFFDVKERRRKKNRSTTPLR</sequence>
<dbReference type="InterPro" id="IPR011992">
    <property type="entry name" value="EF-hand-dom_pair"/>
</dbReference>
<keyword evidence="1" id="KW-0106">Calcium</keyword>
<dbReference type="InterPro" id="IPR002048">
    <property type="entry name" value="EF_hand_dom"/>
</dbReference>
<accession>A0AAD8YJW7</accession>
<evidence type="ECO:0000313" key="3">
    <source>
        <dbReference type="EMBL" id="KAK1747743.1"/>
    </source>
</evidence>
<dbReference type="PROSITE" id="PS00018">
    <property type="entry name" value="EF_HAND_1"/>
    <property type="match status" value="1"/>
</dbReference>